<dbReference type="GO" id="GO:0008017">
    <property type="term" value="F:microtubule binding"/>
    <property type="evidence" value="ECO:0007669"/>
    <property type="project" value="InterPro"/>
</dbReference>
<dbReference type="GO" id="GO:0016887">
    <property type="term" value="F:ATP hydrolysis activity"/>
    <property type="evidence" value="ECO:0007669"/>
    <property type="project" value="TreeGrafter"/>
</dbReference>
<accession>B4IQT8</accession>
<evidence type="ECO:0000256" key="8">
    <source>
        <dbReference type="SAM" id="MobiDB-lite"/>
    </source>
</evidence>
<dbReference type="InterPro" id="IPR036961">
    <property type="entry name" value="Kinesin_motor_dom_sf"/>
</dbReference>
<dbReference type="HOGENOM" id="CLU_001485_13_1_1"/>
<dbReference type="PRINTS" id="PR00380">
    <property type="entry name" value="KINESINHEAVY"/>
</dbReference>
<keyword evidence="4" id="KW-0206">Cytoskeleton</keyword>
<keyword evidence="11" id="KW-1185">Reference proteome</keyword>
<dbReference type="GO" id="GO:0051256">
    <property type="term" value="P:mitotic spindle midzone assembly"/>
    <property type="evidence" value="ECO:0007669"/>
    <property type="project" value="TreeGrafter"/>
</dbReference>
<dbReference type="PANTHER" id="PTHR24115">
    <property type="entry name" value="KINESIN-RELATED"/>
    <property type="match status" value="1"/>
</dbReference>
<dbReference type="InterPro" id="IPR027417">
    <property type="entry name" value="P-loop_NTPase"/>
</dbReference>
<evidence type="ECO:0000256" key="4">
    <source>
        <dbReference type="ARBA" id="ARBA00023212"/>
    </source>
</evidence>
<keyword evidence="4" id="KW-0963">Cytoplasm</keyword>
<evidence type="ECO:0000313" key="11">
    <source>
        <dbReference type="Proteomes" id="UP000008744"/>
    </source>
</evidence>
<reference evidence="10 11" key="1">
    <citation type="journal article" date="2007" name="Nature">
        <title>Evolution of genes and genomes on the Drosophila phylogeny.</title>
        <authorList>
            <consortium name="Drosophila 12 Genomes Consortium"/>
            <person name="Clark A.G."/>
            <person name="Eisen M.B."/>
            <person name="Smith D.R."/>
            <person name="Bergman C.M."/>
            <person name="Oliver B."/>
            <person name="Markow T.A."/>
            <person name="Kaufman T.C."/>
            <person name="Kellis M."/>
            <person name="Gelbart W."/>
            <person name="Iyer V.N."/>
            <person name="Pollard D.A."/>
            <person name="Sackton T.B."/>
            <person name="Larracuente A.M."/>
            <person name="Singh N.D."/>
            <person name="Abad J.P."/>
            <person name="Abt D.N."/>
            <person name="Adryan B."/>
            <person name="Aguade M."/>
            <person name="Akashi H."/>
            <person name="Anderson W.W."/>
            <person name="Aquadro C.F."/>
            <person name="Ardell D.H."/>
            <person name="Arguello R."/>
            <person name="Artieri C.G."/>
            <person name="Barbash D.A."/>
            <person name="Barker D."/>
            <person name="Barsanti P."/>
            <person name="Batterham P."/>
            <person name="Batzoglou S."/>
            <person name="Begun D."/>
            <person name="Bhutkar A."/>
            <person name="Blanco E."/>
            <person name="Bosak S.A."/>
            <person name="Bradley R.K."/>
            <person name="Brand A.D."/>
            <person name="Brent M.R."/>
            <person name="Brooks A.N."/>
            <person name="Brown R.H."/>
            <person name="Butlin R.K."/>
            <person name="Caggese C."/>
            <person name="Calvi B.R."/>
            <person name="Bernardo de Carvalho A."/>
            <person name="Caspi A."/>
            <person name="Castrezana S."/>
            <person name="Celniker S.E."/>
            <person name="Chang J.L."/>
            <person name="Chapple C."/>
            <person name="Chatterji S."/>
            <person name="Chinwalla A."/>
            <person name="Civetta A."/>
            <person name="Clifton S.W."/>
            <person name="Comeron J.M."/>
            <person name="Costello J.C."/>
            <person name="Coyne J.A."/>
            <person name="Daub J."/>
            <person name="David R.G."/>
            <person name="Delcher A.L."/>
            <person name="Delehaunty K."/>
            <person name="Do C.B."/>
            <person name="Ebling H."/>
            <person name="Edwards K."/>
            <person name="Eickbush T."/>
            <person name="Evans J.D."/>
            <person name="Filipski A."/>
            <person name="Findeiss S."/>
            <person name="Freyhult E."/>
            <person name="Fulton L."/>
            <person name="Fulton R."/>
            <person name="Garcia A.C."/>
            <person name="Gardiner A."/>
            <person name="Garfield D.A."/>
            <person name="Garvin B.E."/>
            <person name="Gibson G."/>
            <person name="Gilbert D."/>
            <person name="Gnerre S."/>
            <person name="Godfrey J."/>
            <person name="Good R."/>
            <person name="Gotea V."/>
            <person name="Gravely B."/>
            <person name="Greenberg A.J."/>
            <person name="Griffiths-Jones S."/>
            <person name="Gross S."/>
            <person name="Guigo R."/>
            <person name="Gustafson E.A."/>
            <person name="Haerty W."/>
            <person name="Hahn M.W."/>
            <person name="Halligan D.L."/>
            <person name="Halpern A.L."/>
            <person name="Halter G.M."/>
            <person name="Han M.V."/>
            <person name="Heger A."/>
            <person name="Hillier L."/>
            <person name="Hinrichs A.S."/>
            <person name="Holmes I."/>
            <person name="Hoskins R.A."/>
            <person name="Hubisz M.J."/>
            <person name="Hultmark D."/>
            <person name="Huntley M.A."/>
            <person name="Jaffe D.B."/>
            <person name="Jagadeeshan S."/>
            <person name="Jeck W.R."/>
            <person name="Johnson J."/>
            <person name="Jones C.D."/>
            <person name="Jordan W.C."/>
            <person name="Karpen G.H."/>
            <person name="Kataoka E."/>
            <person name="Keightley P.D."/>
            <person name="Kheradpour P."/>
            <person name="Kirkness E.F."/>
            <person name="Koerich L.B."/>
            <person name="Kristiansen K."/>
            <person name="Kudrna D."/>
            <person name="Kulathinal R.J."/>
            <person name="Kumar S."/>
            <person name="Kwok R."/>
            <person name="Lander E."/>
            <person name="Langley C.H."/>
            <person name="Lapoint R."/>
            <person name="Lazzaro B.P."/>
            <person name="Lee S.J."/>
            <person name="Levesque L."/>
            <person name="Li R."/>
            <person name="Lin C.F."/>
            <person name="Lin M.F."/>
            <person name="Lindblad-Toh K."/>
            <person name="Llopart A."/>
            <person name="Long M."/>
            <person name="Low L."/>
            <person name="Lozovsky E."/>
            <person name="Lu J."/>
            <person name="Luo M."/>
            <person name="Machado C.A."/>
            <person name="Makalowski W."/>
            <person name="Marzo M."/>
            <person name="Matsuda M."/>
            <person name="Matzkin L."/>
            <person name="McAllister B."/>
            <person name="McBride C.S."/>
            <person name="McKernan B."/>
            <person name="McKernan K."/>
            <person name="Mendez-Lago M."/>
            <person name="Minx P."/>
            <person name="Mollenhauer M.U."/>
            <person name="Montooth K."/>
            <person name="Mount S.M."/>
            <person name="Mu X."/>
            <person name="Myers E."/>
            <person name="Negre B."/>
            <person name="Newfeld S."/>
            <person name="Nielsen R."/>
            <person name="Noor M.A."/>
            <person name="O'Grady P."/>
            <person name="Pachter L."/>
            <person name="Papaceit M."/>
            <person name="Parisi M.J."/>
            <person name="Parisi M."/>
            <person name="Parts L."/>
            <person name="Pedersen J.S."/>
            <person name="Pesole G."/>
            <person name="Phillippy A.M."/>
            <person name="Ponting C.P."/>
            <person name="Pop M."/>
            <person name="Porcelli D."/>
            <person name="Powell J.R."/>
            <person name="Prohaska S."/>
            <person name="Pruitt K."/>
            <person name="Puig M."/>
            <person name="Quesneville H."/>
            <person name="Ram K.R."/>
            <person name="Rand D."/>
            <person name="Rasmussen M.D."/>
            <person name="Reed L.K."/>
            <person name="Reenan R."/>
            <person name="Reily A."/>
            <person name="Remington K.A."/>
            <person name="Rieger T.T."/>
            <person name="Ritchie M.G."/>
            <person name="Robin C."/>
            <person name="Rogers Y.H."/>
            <person name="Rohde C."/>
            <person name="Rozas J."/>
            <person name="Rubenfield M.J."/>
            <person name="Ruiz A."/>
            <person name="Russo S."/>
            <person name="Salzberg S.L."/>
            <person name="Sanchez-Gracia A."/>
            <person name="Saranga D.J."/>
            <person name="Sato H."/>
            <person name="Schaeffer S.W."/>
            <person name="Schatz M.C."/>
            <person name="Schlenke T."/>
            <person name="Schwartz R."/>
            <person name="Segarra C."/>
            <person name="Singh R.S."/>
            <person name="Sirot L."/>
            <person name="Sirota M."/>
            <person name="Sisneros N.B."/>
            <person name="Smith C.D."/>
            <person name="Smith T.F."/>
            <person name="Spieth J."/>
            <person name="Stage D.E."/>
            <person name="Stark A."/>
            <person name="Stephan W."/>
            <person name="Strausberg R.L."/>
            <person name="Strempel S."/>
            <person name="Sturgill D."/>
            <person name="Sutton G."/>
            <person name="Sutton G.G."/>
            <person name="Tao W."/>
            <person name="Teichmann S."/>
            <person name="Tobari Y.N."/>
            <person name="Tomimura Y."/>
            <person name="Tsolas J.M."/>
            <person name="Valente V.L."/>
            <person name="Venter E."/>
            <person name="Venter J.C."/>
            <person name="Vicario S."/>
            <person name="Vieira F.G."/>
            <person name="Vilella A.J."/>
            <person name="Villasante A."/>
            <person name="Walenz B."/>
            <person name="Wang J."/>
            <person name="Wasserman M."/>
            <person name="Watts T."/>
            <person name="Wilson D."/>
            <person name="Wilson R.K."/>
            <person name="Wing R.A."/>
            <person name="Wolfner M.F."/>
            <person name="Wong A."/>
            <person name="Wong G.K."/>
            <person name="Wu C.I."/>
            <person name="Wu G."/>
            <person name="Yamamoto D."/>
            <person name="Yang H.P."/>
            <person name="Yang S.P."/>
            <person name="Yorke J.A."/>
            <person name="Yoshida K."/>
            <person name="Zdobnov E."/>
            <person name="Zhang P."/>
            <person name="Zhang Y."/>
            <person name="Zimin A.V."/>
            <person name="Baldwin J."/>
            <person name="Abdouelleil A."/>
            <person name="Abdulkadir J."/>
            <person name="Abebe A."/>
            <person name="Abera B."/>
            <person name="Abreu J."/>
            <person name="Acer S.C."/>
            <person name="Aftuck L."/>
            <person name="Alexander A."/>
            <person name="An P."/>
            <person name="Anderson E."/>
            <person name="Anderson S."/>
            <person name="Arachi H."/>
            <person name="Azer M."/>
            <person name="Bachantsang P."/>
            <person name="Barry A."/>
            <person name="Bayul T."/>
            <person name="Berlin A."/>
            <person name="Bessette D."/>
            <person name="Bloom T."/>
            <person name="Blye J."/>
            <person name="Boguslavskiy L."/>
            <person name="Bonnet C."/>
            <person name="Boukhgalter B."/>
            <person name="Bourzgui I."/>
            <person name="Brown A."/>
            <person name="Cahill P."/>
            <person name="Channer S."/>
            <person name="Cheshatsang Y."/>
            <person name="Chuda L."/>
            <person name="Citroen M."/>
            <person name="Collymore A."/>
            <person name="Cooke P."/>
            <person name="Costello M."/>
            <person name="D'Aco K."/>
            <person name="Daza R."/>
            <person name="De Haan G."/>
            <person name="DeGray S."/>
            <person name="DeMaso C."/>
            <person name="Dhargay N."/>
            <person name="Dooley K."/>
            <person name="Dooley E."/>
            <person name="Doricent M."/>
            <person name="Dorje P."/>
            <person name="Dorjee K."/>
            <person name="Dupes A."/>
            <person name="Elong R."/>
            <person name="Falk J."/>
            <person name="Farina A."/>
            <person name="Faro S."/>
            <person name="Ferguson D."/>
            <person name="Fisher S."/>
            <person name="Foley C.D."/>
            <person name="Franke A."/>
            <person name="Friedrich D."/>
            <person name="Gadbois L."/>
            <person name="Gearin G."/>
            <person name="Gearin C.R."/>
            <person name="Giannoukos G."/>
            <person name="Goode T."/>
            <person name="Graham J."/>
            <person name="Grandbois E."/>
            <person name="Grewal S."/>
            <person name="Gyaltsen K."/>
            <person name="Hafez N."/>
            <person name="Hagos B."/>
            <person name="Hall J."/>
            <person name="Henson C."/>
            <person name="Hollinger A."/>
            <person name="Honan T."/>
            <person name="Huard M.D."/>
            <person name="Hughes L."/>
            <person name="Hurhula B."/>
            <person name="Husby M.E."/>
            <person name="Kamat A."/>
            <person name="Kanga B."/>
            <person name="Kashin S."/>
            <person name="Khazanovich D."/>
            <person name="Kisner P."/>
            <person name="Lance K."/>
            <person name="Lara M."/>
            <person name="Lee W."/>
            <person name="Lennon N."/>
            <person name="Letendre F."/>
            <person name="LeVine R."/>
            <person name="Lipovsky A."/>
            <person name="Liu X."/>
            <person name="Liu J."/>
            <person name="Liu S."/>
            <person name="Lokyitsang T."/>
            <person name="Lokyitsang Y."/>
            <person name="Lubonja R."/>
            <person name="Lui A."/>
            <person name="MacDonald P."/>
            <person name="Magnisalis V."/>
            <person name="Maru K."/>
            <person name="Matthews C."/>
            <person name="McCusker W."/>
            <person name="McDonough S."/>
            <person name="Mehta T."/>
            <person name="Meldrim J."/>
            <person name="Meneus L."/>
            <person name="Mihai O."/>
            <person name="Mihalev A."/>
            <person name="Mihova T."/>
            <person name="Mittelman R."/>
            <person name="Mlenga V."/>
            <person name="Montmayeur A."/>
            <person name="Mulrain L."/>
            <person name="Navidi A."/>
            <person name="Naylor J."/>
            <person name="Negash T."/>
            <person name="Nguyen T."/>
            <person name="Nguyen N."/>
            <person name="Nicol R."/>
            <person name="Norbu C."/>
            <person name="Norbu N."/>
            <person name="Novod N."/>
            <person name="O'Neill B."/>
            <person name="Osman S."/>
            <person name="Markiewicz E."/>
            <person name="Oyono O.L."/>
            <person name="Patti C."/>
            <person name="Phunkhang P."/>
            <person name="Pierre F."/>
            <person name="Priest M."/>
            <person name="Raghuraman S."/>
            <person name="Rege F."/>
            <person name="Reyes R."/>
            <person name="Rise C."/>
            <person name="Rogov P."/>
            <person name="Ross K."/>
            <person name="Ryan E."/>
            <person name="Settipalli S."/>
            <person name="Shea T."/>
            <person name="Sherpa N."/>
            <person name="Shi L."/>
            <person name="Shih D."/>
            <person name="Sparrow T."/>
            <person name="Spaulding J."/>
            <person name="Stalker J."/>
            <person name="Stange-Thomann N."/>
            <person name="Stavropoulos S."/>
            <person name="Stone C."/>
            <person name="Strader C."/>
            <person name="Tesfaye S."/>
            <person name="Thomson T."/>
            <person name="Thoulutsang Y."/>
            <person name="Thoulutsang D."/>
            <person name="Topham K."/>
            <person name="Topping I."/>
            <person name="Tsamla T."/>
            <person name="Vassiliev H."/>
            <person name="Vo A."/>
            <person name="Wangchuk T."/>
            <person name="Wangdi T."/>
            <person name="Weiand M."/>
            <person name="Wilkinson J."/>
            <person name="Wilson A."/>
            <person name="Yadav S."/>
            <person name="Young G."/>
            <person name="Yu Q."/>
            <person name="Zembek L."/>
            <person name="Zhong D."/>
            <person name="Zimmer A."/>
            <person name="Zwirko Z."/>
            <person name="Jaffe D.B."/>
            <person name="Alvarez P."/>
            <person name="Brockman W."/>
            <person name="Butler J."/>
            <person name="Chin C."/>
            <person name="Gnerre S."/>
            <person name="Grabherr M."/>
            <person name="Kleber M."/>
            <person name="Mauceli E."/>
            <person name="MacCallum I."/>
        </authorList>
    </citation>
    <scope>NUCLEOTIDE SEQUENCE [LARGE SCALE GENOMIC DNA]</scope>
    <source>
        <strain evidence="11">MSH-3 / Tucson 14011-0111.49</strain>
    </source>
</reference>
<keyword evidence="5 6" id="KW-0505">Motor protein</keyword>
<dbReference type="PhylomeDB" id="B4IQT8"/>
<dbReference type="eggNOG" id="KOG0247">
    <property type="taxonomic scope" value="Eukaryota"/>
</dbReference>
<dbReference type="PROSITE" id="PS00411">
    <property type="entry name" value="KINESIN_MOTOR_1"/>
    <property type="match status" value="1"/>
</dbReference>
<organism evidence="11">
    <name type="scientific">Drosophila persimilis</name>
    <name type="common">Fruit fly</name>
    <dbReference type="NCBI Taxonomy" id="7234"/>
    <lineage>
        <taxon>Eukaryota</taxon>
        <taxon>Metazoa</taxon>
        <taxon>Ecdysozoa</taxon>
        <taxon>Arthropoda</taxon>
        <taxon>Hexapoda</taxon>
        <taxon>Insecta</taxon>
        <taxon>Pterygota</taxon>
        <taxon>Neoptera</taxon>
        <taxon>Endopterygota</taxon>
        <taxon>Diptera</taxon>
        <taxon>Brachycera</taxon>
        <taxon>Muscomorpha</taxon>
        <taxon>Ephydroidea</taxon>
        <taxon>Drosophilidae</taxon>
        <taxon>Drosophila</taxon>
        <taxon>Sophophora</taxon>
    </lineage>
</organism>
<name>B4IQT8_DROPE</name>
<dbReference type="Gene3D" id="3.40.850.10">
    <property type="entry name" value="Kinesin motor domain"/>
    <property type="match status" value="1"/>
</dbReference>
<evidence type="ECO:0000256" key="3">
    <source>
        <dbReference type="ARBA" id="ARBA00022840"/>
    </source>
</evidence>
<dbReference type="OrthoDB" id="2403182at2759"/>
<dbReference type="Proteomes" id="UP000008744">
    <property type="component" value="Unassembled WGS sequence"/>
</dbReference>
<sequence length="788" mass="90126">MKAVSRTPMRVPKTPRVHQTTEKHRRETSEKAKDPVNVFCRVRPLQSDGDLTSLRVKSSTTIALNPHDQLLQHHKQNGAQREIQYIFKHVFQSDATQQDVFASVAQPLVENLVRGRNSLLFTYGVTGSGKTYTMTGNLRHRGIMPRCLNVLFRTISDFQAKKFVFKPDKLNGFEILSEEDALLERQHEMNQRIAGSGRFAYRNKDSDPEIASQASVEPMPLLGLDEDNMYSVFVTYVEIYNNSVYDLLEDSGIQKTLQSKIIREDAHHHMFVQGVTEEEVKTVEDALEVFQMGQKKKRMGHTVLNAESSRSHSVFNIRLVQAPTDNQGENVVQDRQKITVSQLSLVDLAGSERSSRTKNTGVRLREAGNINNSLMTLRTCLEYLRENQQAAINGFAHKKIPYRDSKITHMIKNYFDGEGQVSMIVCINPRMEDYDENMQVMKFAEMTQEVQIARATPIKTDLGLTPGRRKANKLFKIAVKNLNELGMSEAKDLKVDVGLVYSLGPDFPFCQVDSPEAEVKIQELMHYLEQRIEKRKRLRANLDIKCDNFRQMLMNLDRDNLQLSTELASLKAVYKQERERSFALEKKVRIHESSIDVLNNTLTKRDRQIEELTFKLNEKENLLTQTEHEKEKQKKKCSSKMAVESDKNKRELEIKLRQQREKLHERMRIKDEKLRLVSKIIRSEDMPSMPRSQSSEDLLNEKDRGPFTARTESSVPATRTDIYVTPRHVSHCQQSPSTVAFSWRQMAGASALGVASALPSTVTSITVQDVASRCNLGIEGHSNKKTNI</sequence>
<evidence type="ECO:0000256" key="7">
    <source>
        <dbReference type="SAM" id="Coils"/>
    </source>
</evidence>
<dbReference type="STRING" id="7234.B4IQT8"/>
<evidence type="ECO:0000256" key="2">
    <source>
        <dbReference type="ARBA" id="ARBA00022741"/>
    </source>
</evidence>
<dbReference type="EMBL" id="CH689655">
    <property type="protein sequence ID" value="EDW33499.1"/>
    <property type="molecule type" value="Genomic_DNA"/>
</dbReference>
<keyword evidence="2 5" id="KW-0547">Nucleotide-binding</keyword>
<feature type="domain" description="Kinesin motor" evidence="9">
    <location>
        <begin position="35"/>
        <end position="450"/>
    </location>
</feature>
<dbReference type="AlphaFoldDB" id="B4IQT8"/>
<dbReference type="GO" id="GO:0005634">
    <property type="term" value="C:nucleus"/>
    <property type="evidence" value="ECO:0007669"/>
    <property type="project" value="TreeGrafter"/>
</dbReference>
<dbReference type="CDD" id="cd01368">
    <property type="entry name" value="KISc_KIF23_like"/>
    <property type="match status" value="1"/>
</dbReference>
<comment type="similarity">
    <text evidence="5 6">Belongs to the TRAFAC class myosin-kinesin ATPase superfamily. Kinesin family.</text>
</comment>
<feature type="binding site" evidence="5">
    <location>
        <begin position="124"/>
        <end position="131"/>
    </location>
    <ligand>
        <name>ATP</name>
        <dbReference type="ChEBI" id="CHEBI:30616"/>
    </ligand>
</feature>
<feature type="region of interest" description="Disordered" evidence="8">
    <location>
        <begin position="1"/>
        <end position="32"/>
    </location>
</feature>
<dbReference type="SUPFAM" id="SSF52540">
    <property type="entry name" value="P-loop containing nucleoside triphosphate hydrolases"/>
    <property type="match status" value="1"/>
</dbReference>
<keyword evidence="6" id="KW-0493">Microtubule</keyword>
<dbReference type="GO" id="GO:0005871">
    <property type="term" value="C:kinesin complex"/>
    <property type="evidence" value="ECO:0007669"/>
    <property type="project" value="TreeGrafter"/>
</dbReference>
<dbReference type="PANTHER" id="PTHR24115:SF600">
    <property type="entry name" value="KINESIN-LIKE PROTEIN KIF23"/>
    <property type="match status" value="1"/>
</dbReference>
<dbReference type="GO" id="GO:0003777">
    <property type="term" value="F:microtubule motor activity"/>
    <property type="evidence" value="ECO:0007669"/>
    <property type="project" value="InterPro"/>
</dbReference>
<dbReference type="GO" id="GO:0007018">
    <property type="term" value="P:microtubule-based movement"/>
    <property type="evidence" value="ECO:0007669"/>
    <property type="project" value="InterPro"/>
</dbReference>
<dbReference type="GO" id="GO:0005874">
    <property type="term" value="C:microtubule"/>
    <property type="evidence" value="ECO:0007669"/>
    <property type="project" value="UniProtKB-KW"/>
</dbReference>
<dbReference type="InterPro" id="IPR027640">
    <property type="entry name" value="Kinesin-like_fam"/>
</dbReference>
<evidence type="ECO:0000259" key="9">
    <source>
        <dbReference type="PROSITE" id="PS50067"/>
    </source>
</evidence>
<keyword evidence="3 5" id="KW-0067">ATP-binding</keyword>
<dbReference type="OMA" id="DYDENLH"/>
<comment type="subcellular location">
    <subcellularLocation>
        <location evidence="1">Cytoplasm</location>
        <location evidence="1">Cytoskeleton</location>
    </subcellularLocation>
</comment>
<feature type="coiled-coil region" evidence="7">
    <location>
        <begin position="609"/>
        <end position="662"/>
    </location>
</feature>
<dbReference type="SMART" id="SM00129">
    <property type="entry name" value="KISc"/>
    <property type="match status" value="1"/>
</dbReference>
<protein>
    <recommendedName>
        <fullName evidence="6">Kinesin-like protein</fullName>
    </recommendedName>
</protein>
<evidence type="ECO:0000256" key="1">
    <source>
        <dbReference type="ARBA" id="ARBA00004245"/>
    </source>
</evidence>
<evidence type="ECO:0000256" key="6">
    <source>
        <dbReference type="RuleBase" id="RU000394"/>
    </source>
</evidence>
<gene>
    <name evidence="10" type="primary">Dper\GL13777</name>
    <name evidence="10" type="ORF">Dper_GL13777</name>
</gene>
<proteinExistence type="inferred from homology"/>
<evidence type="ECO:0000313" key="10">
    <source>
        <dbReference type="EMBL" id="EDW33499.1"/>
    </source>
</evidence>
<dbReference type="SMR" id="B4IQT8"/>
<dbReference type="PROSITE" id="PS50067">
    <property type="entry name" value="KINESIN_MOTOR_2"/>
    <property type="match status" value="1"/>
</dbReference>
<dbReference type="InterPro" id="IPR019821">
    <property type="entry name" value="Kinesin_motor_CS"/>
</dbReference>
<evidence type="ECO:0000256" key="5">
    <source>
        <dbReference type="PROSITE-ProRule" id="PRU00283"/>
    </source>
</evidence>
<feature type="compositionally biased region" description="Basic and acidic residues" evidence="8">
    <location>
        <begin position="19"/>
        <end position="32"/>
    </location>
</feature>
<dbReference type="InterPro" id="IPR001752">
    <property type="entry name" value="Kinesin_motor_dom"/>
</dbReference>
<dbReference type="Pfam" id="PF00225">
    <property type="entry name" value="Kinesin"/>
    <property type="match status" value="1"/>
</dbReference>
<feature type="region of interest" description="Disordered" evidence="8">
    <location>
        <begin position="685"/>
        <end position="719"/>
    </location>
</feature>
<dbReference type="GO" id="GO:0005524">
    <property type="term" value="F:ATP binding"/>
    <property type="evidence" value="ECO:0007669"/>
    <property type="project" value="UniProtKB-UniRule"/>
</dbReference>
<keyword evidence="7" id="KW-0175">Coiled coil</keyword>